<accession>A0A8S5S665</accession>
<name>A0A8S5S665_9CAUD</name>
<dbReference type="EMBL" id="BK032540">
    <property type="protein sequence ID" value="DAF46540.1"/>
    <property type="molecule type" value="Genomic_DNA"/>
</dbReference>
<proteinExistence type="predicted"/>
<feature type="transmembrane region" description="Helical" evidence="1">
    <location>
        <begin position="46"/>
        <end position="64"/>
    </location>
</feature>
<protein>
    <submittedName>
        <fullName evidence="2">Holin</fullName>
    </submittedName>
</protein>
<evidence type="ECO:0000256" key="1">
    <source>
        <dbReference type="SAM" id="Phobius"/>
    </source>
</evidence>
<keyword evidence="1" id="KW-0472">Membrane</keyword>
<sequence>MKLDNKTYDVLKWIAQILLPALAVLYSSLAKTWGLPFGSGITETIVAIDLFLGTLLGISSTNYYKER</sequence>
<keyword evidence="1" id="KW-1133">Transmembrane helix</keyword>
<organism evidence="2">
    <name type="scientific">Myoviridae sp. ct1ba2</name>
    <dbReference type="NCBI Taxonomy" id="2827654"/>
    <lineage>
        <taxon>Viruses</taxon>
        <taxon>Duplodnaviria</taxon>
        <taxon>Heunggongvirae</taxon>
        <taxon>Uroviricota</taxon>
        <taxon>Caudoviricetes</taxon>
    </lineage>
</organism>
<reference evidence="2" key="1">
    <citation type="journal article" date="2021" name="Proc. Natl. Acad. Sci. U.S.A.">
        <title>A Catalog of Tens of Thousands of Viruses from Human Metagenomes Reveals Hidden Associations with Chronic Diseases.</title>
        <authorList>
            <person name="Tisza M.J."/>
            <person name="Buck C.B."/>
        </authorList>
    </citation>
    <scope>NUCLEOTIDE SEQUENCE</scope>
    <source>
        <strain evidence="2">Ct1ba2</strain>
    </source>
</reference>
<dbReference type="Pfam" id="PF16938">
    <property type="entry name" value="Phage_holin_Dp1"/>
    <property type="match status" value="1"/>
</dbReference>
<keyword evidence="1" id="KW-0812">Transmembrane</keyword>
<evidence type="ECO:0000313" key="2">
    <source>
        <dbReference type="EMBL" id="DAF46540.1"/>
    </source>
</evidence>
<dbReference type="InterPro" id="IPR031612">
    <property type="entry name" value="Phage_holin_Dp1"/>
</dbReference>